<proteinExistence type="inferred from homology"/>
<evidence type="ECO:0000256" key="11">
    <source>
        <dbReference type="SAM" id="MobiDB-lite"/>
    </source>
</evidence>
<dbReference type="InterPro" id="IPR008640">
    <property type="entry name" value="Adhesin_Head_dom"/>
</dbReference>
<feature type="domain" description="Trimeric autotransporter adhesin YadA-like head" evidence="13">
    <location>
        <begin position="96"/>
        <end position="120"/>
    </location>
</feature>
<evidence type="ECO:0000259" key="12">
    <source>
        <dbReference type="Pfam" id="PF03895"/>
    </source>
</evidence>
<feature type="domain" description="Trimeric autotransporter adhesin YadA-like stalk" evidence="14">
    <location>
        <begin position="180"/>
        <end position="217"/>
    </location>
</feature>
<evidence type="ECO:0000313" key="15">
    <source>
        <dbReference type="EMBL" id="AMP17220.1"/>
    </source>
</evidence>
<name>A0ABM5ZD85_9BURK</name>
<dbReference type="InterPro" id="IPR005594">
    <property type="entry name" value="YadA_C"/>
</dbReference>
<keyword evidence="10" id="KW-0998">Cell outer membrane</keyword>
<dbReference type="Pfam" id="PF05658">
    <property type="entry name" value="YadA_head"/>
    <property type="match status" value="3"/>
</dbReference>
<keyword evidence="9" id="KW-0472">Membrane</keyword>
<dbReference type="Gene3D" id="3.30.1300.30">
    <property type="entry name" value="GSPII I/J protein-like"/>
    <property type="match status" value="1"/>
</dbReference>
<keyword evidence="16" id="KW-1185">Reference proteome</keyword>
<gene>
    <name evidence="15" type="ORF">CPter291_5007</name>
</gene>
<protein>
    <submittedName>
        <fullName evidence="15">YadA-like C-terminal region family protein</fullName>
    </submittedName>
</protein>
<evidence type="ECO:0000256" key="7">
    <source>
        <dbReference type="ARBA" id="ARBA00022729"/>
    </source>
</evidence>
<keyword evidence="8" id="KW-0653">Protein transport</keyword>
<dbReference type="SUPFAM" id="SSF54523">
    <property type="entry name" value="Pili subunits"/>
    <property type="match status" value="1"/>
</dbReference>
<evidence type="ECO:0000256" key="5">
    <source>
        <dbReference type="ARBA" id="ARBA00022452"/>
    </source>
</evidence>
<keyword evidence="4" id="KW-0813">Transport</keyword>
<evidence type="ECO:0000256" key="2">
    <source>
        <dbReference type="ARBA" id="ARBA00004442"/>
    </source>
</evidence>
<organism evidence="15 16">
    <name type="scientific">Collimonas pratensis</name>
    <dbReference type="NCBI Taxonomy" id="279113"/>
    <lineage>
        <taxon>Bacteria</taxon>
        <taxon>Pseudomonadati</taxon>
        <taxon>Pseudomonadota</taxon>
        <taxon>Betaproteobacteria</taxon>
        <taxon>Burkholderiales</taxon>
        <taxon>Oxalobacteraceae</taxon>
        <taxon>Collimonas</taxon>
    </lineage>
</organism>
<dbReference type="InterPro" id="IPR008635">
    <property type="entry name" value="Coiled_stalk_dom"/>
</dbReference>
<keyword evidence="5" id="KW-1134">Transmembrane beta strand</keyword>
<dbReference type="Proteomes" id="UP000074914">
    <property type="component" value="Chromosome"/>
</dbReference>
<feature type="domain" description="Trimeric autotransporter adhesin YadA-like head" evidence="13">
    <location>
        <begin position="122"/>
        <end position="148"/>
    </location>
</feature>
<sequence length="306" mass="29032">MASLSTSTSTGLSTTNSNAASLSTSTSTGLSTANSSVASLSTSTSTGITSLSTGLSTTNSNVTSLSTSASTAIAAARSPIASSEGNVFAGAVGGAGSNSLAVGTNAVATGQNSTAAGQGSVANAAGATALGAAATATAANATAVGAGAQATASNSVAVGANSVANEANTMSVGSAGNERRVTNVAAGVNPTDAVNVSQMNAGIGNAVTQSNQYTDSRVQGLQNTVDSNRRDADGGTAAAMAVAGLPQPTSPGMNMVSLAGSTYQGQTGLALGISTVSENGRWVYKAAATSNSRGKTGAVVGAGFQW</sequence>
<comment type="similarity">
    <text evidence="3">Belongs to the autotransporter-2 (AT-2) (TC 1.B.40) family.</text>
</comment>
<evidence type="ECO:0000313" key="16">
    <source>
        <dbReference type="Proteomes" id="UP000074914"/>
    </source>
</evidence>
<reference evidence="15 16" key="1">
    <citation type="submission" date="2015-11" db="EMBL/GenBank/DDBJ databases">
        <title>Exploring the genomic traits of fungus-feeding bacterial genus Collimonas.</title>
        <authorList>
            <person name="Song C."/>
            <person name="Schmidt R."/>
            <person name="de Jager V."/>
            <person name="Krzyzanowska D."/>
            <person name="Jongedijk E."/>
            <person name="Cankar K."/>
            <person name="Beekwilder J."/>
            <person name="van Veen A."/>
            <person name="de Boer W."/>
            <person name="van Veen J.A."/>
            <person name="Garbeva P."/>
        </authorList>
    </citation>
    <scope>NUCLEOTIDE SEQUENCE [LARGE SCALE GENOMIC DNA]</scope>
    <source>
        <strain evidence="15 16">Ter291</strain>
    </source>
</reference>
<comment type="subcellular location">
    <subcellularLocation>
        <location evidence="2">Cell outer membrane</location>
    </subcellularLocation>
    <subcellularLocation>
        <location evidence="1">Cell surface</location>
    </subcellularLocation>
</comment>
<keyword evidence="6" id="KW-0812">Transmembrane</keyword>
<keyword evidence="7" id="KW-0732">Signal</keyword>
<evidence type="ECO:0000256" key="8">
    <source>
        <dbReference type="ARBA" id="ARBA00022927"/>
    </source>
</evidence>
<dbReference type="SUPFAM" id="SSF101967">
    <property type="entry name" value="Adhesin YadA, collagen-binding domain"/>
    <property type="match status" value="1"/>
</dbReference>
<evidence type="ECO:0000256" key="6">
    <source>
        <dbReference type="ARBA" id="ARBA00022692"/>
    </source>
</evidence>
<dbReference type="Pfam" id="PF03895">
    <property type="entry name" value="YadA_anchor"/>
    <property type="match status" value="1"/>
</dbReference>
<evidence type="ECO:0000259" key="14">
    <source>
        <dbReference type="Pfam" id="PF05662"/>
    </source>
</evidence>
<dbReference type="InterPro" id="IPR011049">
    <property type="entry name" value="Serralysin-like_metalloprot_C"/>
</dbReference>
<evidence type="ECO:0000256" key="9">
    <source>
        <dbReference type="ARBA" id="ARBA00023136"/>
    </source>
</evidence>
<dbReference type="Gene3D" id="2.150.10.10">
    <property type="entry name" value="Serralysin-like metalloprotease, C-terminal"/>
    <property type="match status" value="1"/>
</dbReference>
<dbReference type="InterPro" id="IPR045584">
    <property type="entry name" value="Pilin-like"/>
</dbReference>
<evidence type="ECO:0000256" key="10">
    <source>
        <dbReference type="ARBA" id="ARBA00023237"/>
    </source>
</evidence>
<feature type="region of interest" description="Disordered" evidence="11">
    <location>
        <begin position="1"/>
        <end position="26"/>
    </location>
</feature>
<dbReference type="Pfam" id="PF05662">
    <property type="entry name" value="YadA_stalk"/>
    <property type="match status" value="1"/>
</dbReference>
<evidence type="ECO:0000256" key="3">
    <source>
        <dbReference type="ARBA" id="ARBA00005848"/>
    </source>
</evidence>
<feature type="domain" description="Trimeric autotransporter adhesin YadA-like head" evidence="13">
    <location>
        <begin position="150"/>
        <end position="174"/>
    </location>
</feature>
<evidence type="ECO:0000259" key="13">
    <source>
        <dbReference type="Pfam" id="PF05658"/>
    </source>
</evidence>
<feature type="domain" description="Trimeric autotransporter adhesin YadA-like C-terminal membrane anchor" evidence="12">
    <location>
        <begin position="246"/>
        <end position="306"/>
    </location>
</feature>
<evidence type="ECO:0000256" key="4">
    <source>
        <dbReference type="ARBA" id="ARBA00022448"/>
    </source>
</evidence>
<evidence type="ECO:0000256" key="1">
    <source>
        <dbReference type="ARBA" id="ARBA00004241"/>
    </source>
</evidence>
<accession>A0ABM5ZD85</accession>
<dbReference type="EMBL" id="CP013236">
    <property type="protein sequence ID" value="AMP17220.1"/>
    <property type="molecule type" value="Genomic_DNA"/>
</dbReference>